<keyword evidence="4 5" id="KW-0413">Isomerase</keyword>
<feature type="active site" description="Nucleophile" evidence="5">
    <location>
        <position position="49"/>
    </location>
</feature>
<reference evidence="7 8" key="1">
    <citation type="submission" date="2017-02" db="EMBL/GenBank/DDBJ databases">
        <authorList>
            <person name="Peterson S.W."/>
        </authorList>
    </citation>
    <scope>NUCLEOTIDE SEQUENCE [LARGE SCALE GENOMIC DNA]</scope>
    <source>
        <strain evidence="7 8">DSM 16080</strain>
    </source>
</reference>
<dbReference type="SUPFAM" id="SSF55120">
    <property type="entry name" value="Pseudouridine synthase"/>
    <property type="match status" value="1"/>
</dbReference>
<dbReference type="PANTHER" id="PTHR13767">
    <property type="entry name" value="TRNA-PSEUDOURIDINE SYNTHASE"/>
    <property type="match status" value="1"/>
</dbReference>
<dbReference type="CDD" id="cd02573">
    <property type="entry name" value="PseudoU_synth_EcTruB"/>
    <property type="match status" value="1"/>
</dbReference>
<dbReference type="HAMAP" id="MF_01080">
    <property type="entry name" value="TruB_bact"/>
    <property type="match status" value="1"/>
</dbReference>
<evidence type="ECO:0000256" key="3">
    <source>
        <dbReference type="ARBA" id="ARBA00022694"/>
    </source>
</evidence>
<evidence type="ECO:0000256" key="5">
    <source>
        <dbReference type="HAMAP-Rule" id="MF_01080"/>
    </source>
</evidence>
<dbReference type="GO" id="GO:0003723">
    <property type="term" value="F:RNA binding"/>
    <property type="evidence" value="ECO:0007669"/>
    <property type="project" value="InterPro"/>
</dbReference>
<sequence length="310" mass="33708">MGRKPKRDPRQRDGVLVLHKPSGPTSAGCLTDIKRQLGQRKIGHAGTLDPLAEGVLLVLLGQGTKLAPYLSEDSKTYSGEFRLGICTDTFDIQGKIIQETNVDVTPDQVREAVDAWQDLTEQDVPAYSAAKHNGKPLYSLARAGEEVPVKTKPVTIHAAELLDVTLPVAKFRVRCSTGTYVRSLVHSLGKRLGCGATLTALLREESRPFGLHQAHGLDDVLNDPEHFPEKVIPMAEALPHWPRHRLTPPMAELVKNGTWLPVADAPDQLLGGSPGDQALLLDNEGGPLALVEAKIQNGQLKWAILRGLWA</sequence>
<proteinExistence type="inferred from homology"/>
<dbReference type="Gene3D" id="3.30.2350.10">
    <property type="entry name" value="Pseudouridine synthase"/>
    <property type="match status" value="1"/>
</dbReference>
<comment type="function">
    <text evidence="5">Responsible for synthesis of pseudouridine from uracil-55 in the psi GC loop of transfer RNAs.</text>
</comment>
<dbReference type="GO" id="GO:0160148">
    <property type="term" value="F:tRNA pseudouridine(55) synthase activity"/>
    <property type="evidence" value="ECO:0007669"/>
    <property type="project" value="UniProtKB-EC"/>
</dbReference>
<dbReference type="AlphaFoldDB" id="A0A1T4XA32"/>
<dbReference type="Pfam" id="PF01509">
    <property type="entry name" value="TruB_N"/>
    <property type="match status" value="1"/>
</dbReference>
<comment type="similarity">
    <text evidence="2 5">Belongs to the pseudouridine synthase TruB family. Type 1 subfamily.</text>
</comment>
<dbReference type="EC" id="5.4.99.25" evidence="5"/>
<evidence type="ECO:0000256" key="1">
    <source>
        <dbReference type="ARBA" id="ARBA00000385"/>
    </source>
</evidence>
<dbReference type="Proteomes" id="UP000190027">
    <property type="component" value="Unassembled WGS sequence"/>
</dbReference>
<evidence type="ECO:0000256" key="2">
    <source>
        <dbReference type="ARBA" id="ARBA00005642"/>
    </source>
</evidence>
<keyword evidence="8" id="KW-1185">Reference proteome</keyword>
<dbReference type="RefSeq" id="WP_078717511.1">
    <property type="nucleotide sequence ID" value="NZ_FUYC01000009.1"/>
</dbReference>
<dbReference type="PANTHER" id="PTHR13767:SF2">
    <property type="entry name" value="PSEUDOURIDYLATE SYNTHASE TRUB1"/>
    <property type="match status" value="1"/>
</dbReference>
<dbReference type="NCBIfam" id="TIGR00431">
    <property type="entry name" value="TruB"/>
    <property type="match status" value="1"/>
</dbReference>
<name>A0A1T4XA32_9BACT</name>
<evidence type="ECO:0000313" key="7">
    <source>
        <dbReference type="EMBL" id="SKA86460.1"/>
    </source>
</evidence>
<dbReference type="GO" id="GO:1990481">
    <property type="term" value="P:mRNA pseudouridine synthesis"/>
    <property type="evidence" value="ECO:0007669"/>
    <property type="project" value="TreeGrafter"/>
</dbReference>
<accession>A0A1T4XA32</accession>
<keyword evidence="3 5" id="KW-0819">tRNA processing</keyword>
<dbReference type="GO" id="GO:0031119">
    <property type="term" value="P:tRNA pseudouridine synthesis"/>
    <property type="evidence" value="ECO:0007669"/>
    <property type="project" value="UniProtKB-UniRule"/>
</dbReference>
<dbReference type="InterPro" id="IPR002501">
    <property type="entry name" value="PsdUridine_synth_N"/>
</dbReference>
<dbReference type="InterPro" id="IPR020103">
    <property type="entry name" value="PsdUridine_synth_cat_dom_sf"/>
</dbReference>
<organism evidence="7 8">
    <name type="scientific">Paucidesulfovibrio gracilis DSM 16080</name>
    <dbReference type="NCBI Taxonomy" id="1121449"/>
    <lineage>
        <taxon>Bacteria</taxon>
        <taxon>Pseudomonadati</taxon>
        <taxon>Thermodesulfobacteriota</taxon>
        <taxon>Desulfovibrionia</taxon>
        <taxon>Desulfovibrionales</taxon>
        <taxon>Desulfovibrionaceae</taxon>
        <taxon>Paucidesulfovibrio</taxon>
    </lineage>
</organism>
<feature type="domain" description="Pseudouridine synthase II N-terminal" evidence="6">
    <location>
        <begin position="34"/>
        <end position="181"/>
    </location>
</feature>
<gene>
    <name evidence="5" type="primary">truB</name>
    <name evidence="7" type="ORF">SAMN02745704_01949</name>
</gene>
<evidence type="ECO:0000313" key="8">
    <source>
        <dbReference type="Proteomes" id="UP000190027"/>
    </source>
</evidence>
<dbReference type="EMBL" id="FUYC01000009">
    <property type="protein sequence ID" value="SKA86460.1"/>
    <property type="molecule type" value="Genomic_DNA"/>
</dbReference>
<comment type="catalytic activity">
    <reaction evidence="1 5">
        <text>uridine(55) in tRNA = pseudouridine(55) in tRNA</text>
        <dbReference type="Rhea" id="RHEA:42532"/>
        <dbReference type="Rhea" id="RHEA-COMP:10101"/>
        <dbReference type="Rhea" id="RHEA-COMP:10102"/>
        <dbReference type="ChEBI" id="CHEBI:65314"/>
        <dbReference type="ChEBI" id="CHEBI:65315"/>
        <dbReference type="EC" id="5.4.99.25"/>
    </reaction>
</comment>
<evidence type="ECO:0000259" key="6">
    <source>
        <dbReference type="Pfam" id="PF01509"/>
    </source>
</evidence>
<dbReference type="STRING" id="1121449.SAMN02745704_01949"/>
<protein>
    <recommendedName>
        <fullName evidence="5">tRNA pseudouridine synthase B</fullName>
        <ecNumber evidence="5">5.4.99.25</ecNumber>
    </recommendedName>
    <alternativeName>
        <fullName evidence="5">tRNA pseudouridine(55) synthase</fullName>
        <shortName evidence="5">Psi55 synthase</shortName>
    </alternativeName>
    <alternativeName>
        <fullName evidence="5">tRNA pseudouridylate synthase</fullName>
    </alternativeName>
    <alternativeName>
        <fullName evidence="5">tRNA-uridine isomerase</fullName>
    </alternativeName>
</protein>
<evidence type="ECO:0000256" key="4">
    <source>
        <dbReference type="ARBA" id="ARBA00023235"/>
    </source>
</evidence>
<dbReference type="OrthoDB" id="9802309at2"/>
<dbReference type="InterPro" id="IPR014780">
    <property type="entry name" value="tRNA_psdUridine_synth_TruB"/>
</dbReference>